<evidence type="ECO:0000256" key="5">
    <source>
        <dbReference type="ARBA" id="ARBA00022825"/>
    </source>
</evidence>
<dbReference type="GO" id="GO:0006508">
    <property type="term" value="P:proteolysis"/>
    <property type="evidence" value="ECO:0007669"/>
    <property type="project" value="UniProtKB-KW"/>
</dbReference>
<feature type="signal peptide" evidence="10">
    <location>
        <begin position="1"/>
        <end position="18"/>
    </location>
</feature>
<dbReference type="InterPro" id="IPR001316">
    <property type="entry name" value="Pept_S1A_streptogrisin"/>
</dbReference>
<feature type="disulfide bond" evidence="9">
    <location>
        <begin position="319"/>
        <end position="347"/>
    </location>
</feature>
<evidence type="ECO:0000256" key="9">
    <source>
        <dbReference type="PIRSR" id="PIRSR001134-2"/>
    </source>
</evidence>
<evidence type="ECO:0000313" key="14">
    <source>
        <dbReference type="Proteomes" id="UP000662857"/>
    </source>
</evidence>
<dbReference type="Pfam" id="PF00089">
    <property type="entry name" value="Trypsin"/>
    <property type="match status" value="1"/>
</dbReference>
<feature type="disulfide bond" evidence="9">
    <location>
        <begin position="200"/>
        <end position="217"/>
    </location>
</feature>
<keyword evidence="3 10" id="KW-0732">Signal</keyword>
<evidence type="ECO:0000256" key="3">
    <source>
        <dbReference type="ARBA" id="ARBA00022729"/>
    </source>
</evidence>
<gene>
    <name evidence="13" type="ORF">JQS43_05330</name>
</gene>
<proteinExistence type="inferred from homology"/>
<feature type="active site" description="Charge relay system" evidence="8">
    <location>
        <position position="325"/>
    </location>
</feature>
<dbReference type="KEGG" id="nhy:JQS43_05330"/>
<dbReference type="InterPro" id="IPR037295">
    <property type="entry name" value="Alpha-lytic_protease_prodomain"/>
</dbReference>
<dbReference type="Proteomes" id="UP000662857">
    <property type="component" value="Chromosome"/>
</dbReference>
<dbReference type="InterPro" id="IPR004236">
    <property type="entry name" value="Pept_S1_alpha_lytic"/>
</dbReference>
<dbReference type="GO" id="GO:0005576">
    <property type="term" value="C:extracellular region"/>
    <property type="evidence" value="ECO:0007669"/>
    <property type="project" value="InterPro"/>
</dbReference>
<evidence type="ECO:0000256" key="10">
    <source>
        <dbReference type="SAM" id="SignalP"/>
    </source>
</evidence>
<evidence type="ECO:0000259" key="11">
    <source>
        <dbReference type="Pfam" id="PF00089"/>
    </source>
</evidence>
<dbReference type="EMBL" id="CP070499">
    <property type="protein sequence ID" value="QSB15763.1"/>
    <property type="molecule type" value="Genomic_DNA"/>
</dbReference>
<dbReference type="InterPro" id="IPR043504">
    <property type="entry name" value="Peptidase_S1_PA_chymotrypsin"/>
</dbReference>
<dbReference type="CDD" id="cd21112">
    <property type="entry name" value="alphaLP-like"/>
    <property type="match status" value="1"/>
</dbReference>
<keyword evidence="7 9" id="KW-1015">Disulfide bond</keyword>
<evidence type="ECO:0000259" key="12">
    <source>
        <dbReference type="Pfam" id="PF02983"/>
    </source>
</evidence>
<dbReference type="Gene3D" id="2.40.10.10">
    <property type="entry name" value="Trypsin-like serine proteases"/>
    <property type="match status" value="2"/>
</dbReference>
<accession>A0A895YKB7</accession>
<dbReference type="PIRSF" id="PIRSF001134">
    <property type="entry name" value="Streptogrisin"/>
    <property type="match status" value="1"/>
</dbReference>
<dbReference type="SUPFAM" id="SSF50494">
    <property type="entry name" value="Trypsin-like serine proteases"/>
    <property type="match status" value="1"/>
</dbReference>
<keyword evidence="14" id="KW-1185">Reference proteome</keyword>
<dbReference type="AlphaFoldDB" id="A0A895YKB7"/>
<dbReference type="Gene3D" id="3.30.300.50">
    <property type="match status" value="2"/>
</dbReference>
<keyword evidence="4" id="KW-0378">Hydrolase</keyword>
<comment type="similarity">
    <text evidence="1">Belongs to the peptidase S1 family.</text>
</comment>
<evidence type="ECO:0000256" key="2">
    <source>
        <dbReference type="ARBA" id="ARBA00022670"/>
    </source>
</evidence>
<feature type="active site" description="Charge relay system" evidence="8">
    <location>
        <position position="244"/>
    </location>
</feature>
<dbReference type="PRINTS" id="PR00861">
    <property type="entry name" value="ALYTICPTASE"/>
</dbReference>
<dbReference type="SUPFAM" id="SSF54806">
    <property type="entry name" value="Alpha-lytic protease prodomain"/>
    <property type="match status" value="1"/>
</dbReference>
<keyword evidence="6" id="KW-0865">Zymogen</keyword>
<name>A0A895YKB7_9ACTN</name>
<dbReference type="InterPro" id="IPR001254">
    <property type="entry name" value="Trypsin_dom"/>
</dbReference>
<dbReference type="RefSeq" id="WP_239677948.1">
    <property type="nucleotide sequence ID" value="NZ_CP070499.1"/>
</dbReference>
<reference evidence="13" key="1">
    <citation type="submission" date="2021-02" db="EMBL/GenBank/DDBJ databases">
        <title>Natrosporangium hydrolyticum gen. nov., sp. nov, a haloalkaliphilic actinobacterium from a soda solonchak soil.</title>
        <authorList>
            <person name="Sorokin D.Y."/>
            <person name="Khijniak T.V."/>
            <person name="Zakharycheva A.P."/>
            <person name="Boueva O.V."/>
            <person name="Ariskina E.V."/>
            <person name="Hahnke R.L."/>
            <person name="Bunk B."/>
            <person name="Sproer C."/>
            <person name="Schumann P."/>
            <person name="Evtushenko L.I."/>
            <person name="Kublanov I.V."/>
        </authorList>
    </citation>
    <scope>NUCLEOTIDE SEQUENCE</scope>
    <source>
        <strain evidence="13">DSM 106523</strain>
    </source>
</reference>
<dbReference type="Pfam" id="PF02983">
    <property type="entry name" value="Pro_Al_protease"/>
    <property type="match status" value="1"/>
</dbReference>
<feature type="active site" description="Charge relay system" evidence="8">
    <location>
        <position position="216"/>
    </location>
</feature>
<evidence type="ECO:0000256" key="4">
    <source>
        <dbReference type="ARBA" id="ARBA00022801"/>
    </source>
</evidence>
<feature type="domain" description="Peptidase S1A alpha-lytic prodomain" evidence="12">
    <location>
        <begin position="111"/>
        <end position="169"/>
    </location>
</feature>
<keyword evidence="2 13" id="KW-0645">Protease</keyword>
<evidence type="ECO:0000256" key="6">
    <source>
        <dbReference type="ARBA" id="ARBA00023145"/>
    </source>
</evidence>
<keyword evidence="5" id="KW-0720">Serine protease</keyword>
<evidence type="ECO:0000313" key="13">
    <source>
        <dbReference type="EMBL" id="QSB15763.1"/>
    </source>
</evidence>
<dbReference type="InterPro" id="IPR035070">
    <property type="entry name" value="Streptogrisin_prodomain"/>
</dbReference>
<feature type="domain" description="Peptidase S1" evidence="11">
    <location>
        <begin position="200"/>
        <end position="360"/>
    </location>
</feature>
<evidence type="ECO:0000256" key="8">
    <source>
        <dbReference type="PIRSR" id="PIRSR001134-1"/>
    </source>
</evidence>
<feature type="disulfide bond" evidence="9">
    <location>
        <begin position="283"/>
        <end position="293"/>
    </location>
</feature>
<evidence type="ECO:0000256" key="7">
    <source>
        <dbReference type="ARBA" id="ARBA00023157"/>
    </source>
</evidence>
<organism evidence="13 14">
    <name type="scientific">Natronosporangium hydrolyticum</name>
    <dbReference type="NCBI Taxonomy" id="2811111"/>
    <lineage>
        <taxon>Bacteria</taxon>
        <taxon>Bacillati</taxon>
        <taxon>Actinomycetota</taxon>
        <taxon>Actinomycetes</taxon>
        <taxon>Micromonosporales</taxon>
        <taxon>Micromonosporaceae</taxon>
        <taxon>Natronosporangium</taxon>
    </lineage>
</organism>
<sequence>MALSAGIAAALAPAGASASPGLGAAAPDDAPLGDATMLAAMERDLGLSNDAALERLALDFAATETEVELRDSLESIGGAWIDGDHLVVAVTDQAEATTVRAAGAVPRLVTHTEAQLDSVMTTLDGVTTPDASEVYGWHVDVVTNQVVVQAAPGADAVAEAWVEEAGVDAATVRVETTSEAPELLYDIIGGQAYYPGNSRCSVGFAVQPRGFVTAGHCGGVGTSVRGHNQVAMGTVQRSNFPGSDAGYVAANTNWVPRPWVTQYNGSNWVVRSSQVAAIGAATCRSGSTTGAHCGNITHRNQTVNYAQGSVSGLTRTTVCAEPGDSGGSFVASGISAQGVTSGGSGNCSWGGVTFFQPINPMLSSYGLTLVTG</sequence>
<dbReference type="InterPro" id="IPR009003">
    <property type="entry name" value="Peptidase_S1_PA"/>
</dbReference>
<feature type="chain" id="PRO_5034214252" evidence="10">
    <location>
        <begin position="19"/>
        <end position="372"/>
    </location>
</feature>
<protein>
    <submittedName>
        <fullName evidence="13">Alpha-lytic protease prodomain-containing protein</fullName>
    </submittedName>
</protein>
<evidence type="ECO:0000256" key="1">
    <source>
        <dbReference type="ARBA" id="ARBA00007664"/>
    </source>
</evidence>
<dbReference type="GO" id="GO:0004252">
    <property type="term" value="F:serine-type endopeptidase activity"/>
    <property type="evidence" value="ECO:0007669"/>
    <property type="project" value="InterPro"/>
</dbReference>